<keyword evidence="2 7" id="KW-0813">Transport</keyword>
<evidence type="ECO:0000256" key="5">
    <source>
        <dbReference type="ARBA" id="ARBA00023136"/>
    </source>
</evidence>
<comment type="similarity">
    <text evidence="7">Belongs to the TonB-dependent receptor family.</text>
</comment>
<dbReference type="InterPro" id="IPR023997">
    <property type="entry name" value="TonB-dep_OMP_SusC/RagA_CS"/>
</dbReference>
<dbReference type="InterPro" id="IPR012910">
    <property type="entry name" value="Plug_dom"/>
</dbReference>
<dbReference type="Gene3D" id="2.170.130.10">
    <property type="entry name" value="TonB-dependent receptor, plug domain"/>
    <property type="match status" value="1"/>
</dbReference>
<dbReference type="EMBL" id="JGDM01000010">
    <property type="protein sequence ID" value="EXZ46342.1"/>
    <property type="molecule type" value="Genomic_DNA"/>
</dbReference>
<keyword evidence="4 7" id="KW-0812">Transmembrane</keyword>
<accession>A0A015ZPC7</accession>
<dbReference type="SUPFAM" id="SSF49464">
    <property type="entry name" value="Carboxypeptidase regulatory domain-like"/>
    <property type="match status" value="1"/>
</dbReference>
<dbReference type="NCBIfam" id="TIGR04057">
    <property type="entry name" value="SusC_RagA_signa"/>
    <property type="match status" value="1"/>
</dbReference>
<dbReference type="InterPro" id="IPR037066">
    <property type="entry name" value="Plug_dom_sf"/>
</dbReference>
<evidence type="ECO:0000256" key="1">
    <source>
        <dbReference type="ARBA" id="ARBA00004571"/>
    </source>
</evidence>
<evidence type="ECO:0000256" key="4">
    <source>
        <dbReference type="ARBA" id="ARBA00022692"/>
    </source>
</evidence>
<dbReference type="Pfam" id="PF07660">
    <property type="entry name" value="STN"/>
    <property type="match status" value="1"/>
</dbReference>
<dbReference type="PROSITE" id="PS52016">
    <property type="entry name" value="TONB_DEPENDENT_REC_3"/>
    <property type="match status" value="1"/>
</dbReference>
<evidence type="ECO:0000256" key="3">
    <source>
        <dbReference type="ARBA" id="ARBA00022452"/>
    </source>
</evidence>
<keyword evidence="5 7" id="KW-0472">Membrane</keyword>
<dbReference type="Proteomes" id="UP000022272">
    <property type="component" value="Unassembled WGS sequence"/>
</dbReference>
<dbReference type="Gene3D" id="2.40.170.20">
    <property type="entry name" value="TonB-dependent receptor, beta-barrel domain"/>
    <property type="match status" value="1"/>
</dbReference>
<dbReference type="Pfam" id="PF13715">
    <property type="entry name" value="CarbopepD_reg_2"/>
    <property type="match status" value="1"/>
</dbReference>
<name>A0A015ZPC7_BACFG</name>
<evidence type="ECO:0000313" key="10">
    <source>
        <dbReference type="Proteomes" id="UP000022272"/>
    </source>
</evidence>
<evidence type="ECO:0000256" key="7">
    <source>
        <dbReference type="PROSITE-ProRule" id="PRU01360"/>
    </source>
</evidence>
<organism evidence="9 10">
    <name type="scientific">Bacteroides fragilis str. 2-F-2 #4</name>
    <dbReference type="NCBI Taxonomy" id="1339280"/>
    <lineage>
        <taxon>Bacteria</taxon>
        <taxon>Pseudomonadati</taxon>
        <taxon>Bacteroidota</taxon>
        <taxon>Bacteroidia</taxon>
        <taxon>Bacteroidales</taxon>
        <taxon>Bacteroidaceae</taxon>
        <taxon>Bacteroides</taxon>
    </lineage>
</organism>
<evidence type="ECO:0000313" key="9">
    <source>
        <dbReference type="EMBL" id="EXZ46342.1"/>
    </source>
</evidence>
<evidence type="ECO:0000256" key="2">
    <source>
        <dbReference type="ARBA" id="ARBA00022448"/>
    </source>
</evidence>
<evidence type="ECO:0000259" key="8">
    <source>
        <dbReference type="SMART" id="SM00965"/>
    </source>
</evidence>
<evidence type="ECO:0000256" key="6">
    <source>
        <dbReference type="ARBA" id="ARBA00023237"/>
    </source>
</evidence>
<reference evidence="9 10" key="1">
    <citation type="submission" date="2014-02" db="EMBL/GenBank/DDBJ databases">
        <authorList>
            <person name="Sears C."/>
            <person name="Carroll K."/>
            <person name="Sack B.R."/>
            <person name="Qadri F."/>
            <person name="Myers L.L."/>
            <person name="Chung G.-T."/>
            <person name="Escheverria P."/>
            <person name="Fraser C.M."/>
            <person name="Sadzewicz L."/>
            <person name="Shefchek K.A."/>
            <person name="Tallon L."/>
            <person name="Das S.P."/>
            <person name="Daugherty S."/>
            <person name="Mongodin E.F."/>
        </authorList>
    </citation>
    <scope>NUCLEOTIDE SEQUENCE [LARGE SCALE GENOMIC DNA]</scope>
    <source>
        <strain evidence="9 10">2-F-2 #4</strain>
    </source>
</reference>
<proteinExistence type="inferred from homology"/>
<protein>
    <submittedName>
        <fullName evidence="9">TonB-linked outer membrane, SusC/RagA family protein</fullName>
    </submittedName>
</protein>
<comment type="caution">
    <text evidence="9">The sequence shown here is derived from an EMBL/GenBank/DDBJ whole genome shotgun (WGS) entry which is preliminary data.</text>
</comment>
<dbReference type="SMART" id="SM00965">
    <property type="entry name" value="STN"/>
    <property type="match status" value="1"/>
</dbReference>
<dbReference type="FunFam" id="2.170.130.10:FF:000008">
    <property type="entry name" value="SusC/RagA family TonB-linked outer membrane protein"/>
    <property type="match status" value="1"/>
</dbReference>
<dbReference type="SUPFAM" id="SSF56935">
    <property type="entry name" value="Porins"/>
    <property type="match status" value="1"/>
</dbReference>
<comment type="subcellular location">
    <subcellularLocation>
        <location evidence="1 7">Cell outer membrane</location>
        <topology evidence="1 7">Multi-pass membrane protein</topology>
    </subcellularLocation>
</comment>
<dbReference type="Pfam" id="PF07715">
    <property type="entry name" value="Plug"/>
    <property type="match status" value="1"/>
</dbReference>
<sequence length="1093" mass="121354">MKTRTRTKMLLLLGVLLFGFTVSAWSQKVSLNFNNEKVEKILSSIKAQTGMGLVFSDQLIDVNRKISIQVKDASLDEALSKLLAGTKVTFEIKNNKIYFIEKKADQQSGSRKKKVSGVVKDATGEPIIGANVVEKGVGTNGVITNLDGEFTLEVPENASLIISYIGYLQQDVSTKGKDAFNIIMKEDTKTLDEVVVVGYGVQKKVNLTGAVAAVDSKSLQNRPVTNVSNAIQGLLPGVTVISGTGQPGNDNTTIRVRGVGTLNNSNPMYVVDGLPVSSINEVDPSDIENISVLKDASSAAIYGSRAANGVILITTKKGGDKAPTLRYDGYVGWQKPTALPEYLHSWEYAKLYNKAMVNEGKNPIYTDEEIEKFRNGSDPDNYPDTDWQGLFYKTGLQHSHRAEISGGTDKMTYMFSAGYLGQDGIIDIAKYDRYSVRGNMNAKMGKFTAGMNLSFTYGEAQEPVSGFTGEMSNIFSQINQIAPFIPYKYSNGYYGYANDGNPLAFIEEGNLRTTKQHITRAIGNVSYEPIKGLKIQEIVGYEYKSISDEKFIKDIQYYNWKTGEPTKYQGPNNQTDERKNGLKLNLQTLVSYNNTFGKHTVGALAGYEQEYYREDWTKGYRKNFLNNDLWELNAGSPDGQTADGSANEYALRSFFGRLTYDYDNRYLVEANIRRDGTSRIFKDSRWGVFPSFSGAWRIINEPFMEGTRNVLSDLKLRGGWGVLGNQAISYYSYQSVLDQANYSFGGTVVQGVAPVDGANRDLIWETTETLNFGLDMGFLGNQYTLSIEGYRKLTYDILMKLPVSTLYGLNAPYQNAGKVKNTGLEITAGYKLNTHGWNFQVSANAAYNKNEVMDLKNGGARIWSGKYFNQEGYAINSIGGYIAEGLFKTEEEVANSATIPGTDTAPGDIKYRDINNDGKIDGEDRVYIGNTMPKWTFGLNLFAEWKGLDATFLFQGAADVQGYLAGPGVVGEMIGAKGKPSYMYRDCWDAETNPNGKFPRAFSSYRQNNSIYNPSSFWIVNSSYLRLKNFQLGYTLPKEWCNMMGISRIRVYYSGQNLLTFTKFDKGFDPESPEGGSSYPQVKTNTFGLNITF</sequence>
<dbReference type="AlphaFoldDB" id="A0A015ZPC7"/>
<dbReference type="GO" id="GO:0009279">
    <property type="term" value="C:cell outer membrane"/>
    <property type="evidence" value="ECO:0007669"/>
    <property type="project" value="UniProtKB-SubCell"/>
</dbReference>
<dbReference type="InterPro" id="IPR011662">
    <property type="entry name" value="Secretin/TonB_short_N"/>
</dbReference>
<dbReference type="Gene3D" id="2.60.40.1120">
    <property type="entry name" value="Carboxypeptidase-like, regulatory domain"/>
    <property type="match status" value="1"/>
</dbReference>
<feature type="domain" description="Secretin/TonB short N-terminal" evidence="8">
    <location>
        <begin position="51"/>
        <end position="103"/>
    </location>
</feature>
<dbReference type="InterPro" id="IPR039426">
    <property type="entry name" value="TonB-dep_rcpt-like"/>
</dbReference>
<dbReference type="NCBIfam" id="TIGR04056">
    <property type="entry name" value="OMP_RagA_SusC"/>
    <property type="match status" value="1"/>
</dbReference>
<dbReference type="InterPro" id="IPR008969">
    <property type="entry name" value="CarboxyPept-like_regulatory"/>
</dbReference>
<keyword evidence="3 7" id="KW-1134">Transmembrane beta strand</keyword>
<gene>
    <name evidence="9" type="ORF">M076_0581</name>
</gene>
<dbReference type="InterPro" id="IPR036942">
    <property type="entry name" value="Beta-barrel_TonB_sf"/>
</dbReference>
<dbReference type="Gene3D" id="3.55.50.30">
    <property type="match status" value="1"/>
</dbReference>
<dbReference type="PATRIC" id="fig|1339280.3.peg.563"/>
<keyword evidence="6 7" id="KW-0998">Cell outer membrane</keyword>
<dbReference type="FunFam" id="2.60.40.1120:FF:000003">
    <property type="entry name" value="Outer membrane protein Omp121"/>
    <property type="match status" value="1"/>
</dbReference>
<dbReference type="RefSeq" id="WP_005801522.1">
    <property type="nucleotide sequence ID" value="NZ_JGDM01000010.1"/>
</dbReference>
<dbReference type="InterPro" id="IPR023996">
    <property type="entry name" value="TonB-dep_OMP_SusC/RagA"/>
</dbReference>